<evidence type="ECO:0000313" key="1">
    <source>
        <dbReference type="EMBL" id="AXI08305.1"/>
    </source>
</evidence>
<accession>A0A345PE75</accession>
<dbReference type="InterPro" id="IPR014962">
    <property type="entry name" value="YolD"/>
</dbReference>
<sequence>MSNVNDRGTIKWTSMMMPEQVKMLDEYWNSMDNKIKPILDEQQLEEIGIKLHEAISKNSEVEITYYGDYDYLLVRDKIYYVNYNDKYLKMNDFDRTKIEFDYILDIQIE</sequence>
<dbReference type="PANTHER" id="PTHR40051">
    <property type="entry name" value="IG HYPOTHETICAL 15966"/>
    <property type="match status" value="1"/>
</dbReference>
<dbReference type="RefSeq" id="WP_114915599.1">
    <property type="nucleotide sequence ID" value="NZ_CP024848.1"/>
</dbReference>
<organism evidence="1 2">
    <name type="scientific">Oceanobacillus zhaokaii</name>
    <dbReference type="NCBI Taxonomy" id="2052660"/>
    <lineage>
        <taxon>Bacteria</taxon>
        <taxon>Bacillati</taxon>
        <taxon>Bacillota</taxon>
        <taxon>Bacilli</taxon>
        <taxon>Bacillales</taxon>
        <taxon>Bacillaceae</taxon>
        <taxon>Oceanobacillus</taxon>
    </lineage>
</organism>
<name>A0A345PE75_9BACI</name>
<reference evidence="2" key="1">
    <citation type="submission" date="2017-11" db="EMBL/GenBank/DDBJ databases">
        <authorList>
            <person name="Zhu W."/>
        </authorList>
    </citation>
    <scope>NUCLEOTIDE SEQUENCE [LARGE SCALE GENOMIC DNA]</scope>
    <source>
        <strain evidence="2">160</strain>
    </source>
</reference>
<proteinExistence type="predicted"/>
<evidence type="ECO:0000313" key="2">
    <source>
        <dbReference type="Proteomes" id="UP000253908"/>
    </source>
</evidence>
<dbReference type="KEGG" id="ocn:CUC15_04875"/>
<protein>
    <submittedName>
        <fullName evidence="1">YolD-like family protein</fullName>
    </submittedName>
</protein>
<dbReference type="Proteomes" id="UP000253908">
    <property type="component" value="Chromosome"/>
</dbReference>
<gene>
    <name evidence="1" type="ORF">CUC15_04875</name>
</gene>
<dbReference type="Pfam" id="PF08863">
    <property type="entry name" value="YolD"/>
    <property type="match status" value="1"/>
</dbReference>
<dbReference type="EMBL" id="CP024848">
    <property type="protein sequence ID" value="AXI08305.1"/>
    <property type="molecule type" value="Genomic_DNA"/>
</dbReference>
<dbReference type="AlphaFoldDB" id="A0A345PE75"/>
<dbReference type="PANTHER" id="PTHR40051:SF1">
    <property type="entry name" value="YOLD-LIKE FAMILY PROTEIN"/>
    <property type="match status" value="1"/>
</dbReference>
<dbReference type="OrthoDB" id="1644322at2"/>
<keyword evidence="2" id="KW-1185">Reference proteome</keyword>